<proteinExistence type="predicted"/>
<gene>
    <name evidence="1" type="ORF">AYW79_09060</name>
</gene>
<organism evidence="1 2">
    <name type="scientific">Ferroacidibacillus organovorans</name>
    <dbReference type="NCBI Taxonomy" id="1765683"/>
    <lineage>
        <taxon>Bacteria</taxon>
        <taxon>Bacillati</taxon>
        <taxon>Bacillota</taxon>
        <taxon>Bacilli</taxon>
        <taxon>Bacillales</taxon>
        <taxon>Alicyclobacillaceae</taxon>
        <taxon>Ferroacidibacillus</taxon>
    </lineage>
</organism>
<evidence type="ECO:0000313" key="1">
    <source>
        <dbReference type="EMBL" id="OAG93716.1"/>
    </source>
</evidence>
<evidence type="ECO:0000313" key="2">
    <source>
        <dbReference type="Proteomes" id="UP000077421"/>
    </source>
</evidence>
<accession>A0A853K9M3</accession>
<dbReference type="AlphaFoldDB" id="A0A853K9M3"/>
<dbReference type="Proteomes" id="UP000077421">
    <property type="component" value="Unassembled WGS sequence"/>
</dbReference>
<dbReference type="EMBL" id="LSUQ01000025">
    <property type="protein sequence ID" value="OAG93716.1"/>
    <property type="molecule type" value="Genomic_DNA"/>
</dbReference>
<sequence>MTRCGPSGVKGTSSVCVDFRARISVVEGGSPARCGGFLWLAGGRLSRHREKVALAMEHVEIKIVKDQMEYEVARDHQKGLDNTSELWGVMDEDAWNTLRFLSFRIIAQ</sequence>
<comment type="caution">
    <text evidence="1">The sequence shown here is derived from an EMBL/GenBank/DDBJ whole genome shotgun (WGS) entry which is preliminary data.</text>
</comment>
<reference evidence="1 2" key="1">
    <citation type="submission" date="2016-02" db="EMBL/GenBank/DDBJ databases">
        <title>Draft genome sequence of Acidibacillus ferrooxidans SLC66.</title>
        <authorList>
            <person name="Oliveira G."/>
            <person name="Nancucheo I."/>
            <person name="Dall'Agnol H."/>
            <person name="Johnson B."/>
            <person name="Oliveira R."/>
            <person name="Nunes G.L."/>
            <person name="Tzotzos G."/>
            <person name="Orellana S.C."/>
            <person name="Salim A.C."/>
            <person name="Araujo F.M."/>
        </authorList>
    </citation>
    <scope>NUCLEOTIDE SEQUENCE [LARGE SCALE GENOMIC DNA]</scope>
    <source>
        <strain evidence="1 2">SLC66</strain>
    </source>
</reference>
<protein>
    <submittedName>
        <fullName evidence="1">Uncharacterized protein</fullName>
    </submittedName>
</protein>
<name>A0A853K9M3_9BACL</name>